<accession>A0ABR3VUC9</accession>
<keyword evidence="3" id="KW-1185">Reference proteome</keyword>
<reference evidence="2 3" key="1">
    <citation type="journal article" date="2024" name="Commun. Biol.">
        <title>Comparative genomic analysis of thermophilic fungi reveals convergent evolutionary adaptations and gene losses.</title>
        <authorList>
            <person name="Steindorff A.S."/>
            <person name="Aguilar-Pontes M.V."/>
            <person name="Robinson A.J."/>
            <person name="Andreopoulos B."/>
            <person name="LaButti K."/>
            <person name="Kuo A."/>
            <person name="Mondo S."/>
            <person name="Riley R."/>
            <person name="Otillar R."/>
            <person name="Haridas S."/>
            <person name="Lipzen A."/>
            <person name="Grimwood J."/>
            <person name="Schmutz J."/>
            <person name="Clum A."/>
            <person name="Reid I.D."/>
            <person name="Moisan M.C."/>
            <person name="Butler G."/>
            <person name="Nguyen T.T.M."/>
            <person name="Dewar K."/>
            <person name="Conant G."/>
            <person name="Drula E."/>
            <person name="Henrissat B."/>
            <person name="Hansel C."/>
            <person name="Singer S."/>
            <person name="Hutchinson M.I."/>
            <person name="de Vries R.P."/>
            <person name="Natvig D.O."/>
            <person name="Powell A.J."/>
            <person name="Tsang A."/>
            <person name="Grigoriev I.V."/>
        </authorList>
    </citation>
    <scope>NUCLEOTIDE SEQUENCE [LARGE SCALE GENOMIC DNA]</scope>
    <source>
        <strain evidence="2 3">ATCC 24622</strain>
    </source>
</reference>
<feature type="region of interest" description="Disordered" evidence="1">
    <location>
        <begin position="107"/>
        <end position="142"/>
    </location>
</feature>
<organism evidence="2 3">
    <name type="scientific">Phialemonium thermophilum</name>
    <dbReference type="NCBI Taxonomy" id="223376"/>
    <lineage>
        <taxon>Eukaryota</taxon>
        <taxon>Fungi</taxon>
        <taxon>Dikarya</taxon>
        <taxon>Ascomycota</taxon>
        <taxon>Pezizomycotina</taxon>
        <taxon>Sordariomycetes</taxon>
        <taxon>Sordariomycetidae</taxon>
        <taxon>Cephalothecales</taxon>
        <taxon>Cephalothecaceae</taxon>
        <taxon>Phialemonium</taxon>
    </lineage>
</organism>
<proteinExistence type="predicted"/>
<evidence type="ECO:0000256" key="1">
    <source>
        <dbReference type="SAM" id="MobiDB-lite"/>
    </source>
</evidence>
<sequence>MLLRIQAAGPVRSRHDGLFLGEHSMYGSGGASHSRAGRLAGQRSRFAGIWPRLSRPTHRYRLAHSVTVFLPLLPYAKGVLVAGLDALRSSMVQAAVSEPILRNRYLDSTGPRTGNRTSGLISRKSKRGGRITGPGLRSEVHHKTQVSSAGLLHLSTPLYRYMAFSRKHPHVLGCTFARR</sequence>
<feature type="compositionally biased region" description="Polar residues" evidence="1">
    <location>
        <begin position="110"/>
        <end position="120"/>
    </location>
</feature>
<comment type="caution">
    <text evidence="2">The sequence shown here is derived from an EMBL/GenBank/DDBJ whole genome shotgun (WGS) entry which is preliminary data.</text>
</comment>
<dbReference type="EMBL" id="JAZHXJ010001162">
    <property type="protein sequence ID" value="KAL1845282.1"/>
    <property type="molecule type" value="Genomic_DNA"/>
</dbReference>
<gene>
    <name evidence="2" type="ORF">VTK73DRAFT_745</name>
</gene>
<evidence type="ECO:0000313" key="3">
    <source>
        <dbReference type="Proteomes" id="UP001586593"/>
    </source>
</evidence>
<dbReference type="Proteomes" id="UP001586593">
    <property type="component" value="Unassembled WGS sequence"/>
</dbReference>
<protein>
    <submittedName>
        <fullName evidence="2">Uncharacterized protein</fullName>
    </submittedName>
</protein>
<name>A0ABR3VUC9_9PEZI</name>
<evidence type="ECO:0000313" key="2">
    <source>
        <dbReference type="EMBL" id="KAL1845282.1"/>
    </source>
</evidence>